<reference evidence="4" key="2">
    <citation type="submission" date="2010-05" db="EMBL/GenBank/DDBJ databases">
        <title>The genome sequence of Magnaporthe poae strain ATCC 64411.</title>
        <authorList>
            <person name="Ma L.-J."/>
            <person name="Dead R."/>
            <person name="Young S."/>
            <person name="Zeng Q."/>
            <person name="Koehrsen M."/>
            <person name="Alvarado L."/>
            <person name="Berlin A."/>
            <person name="Chapman S.B."/>
            <person name="Chen Z."/>
            <person name="Freedman E."/>
            <person name="Gellesch M."/>
            <person name="Goldberg J."/>
            <person name="Griggs A."/>
            <person name="Gujja S."/>
            <person name="Heilman E.R."/>
            <person name="Heiman D."/>
            <person name="Hepburn T."/>
            <person name="Howarth C."/>
            <person name="Jen D."/>
            <person name="Larson L."/>
            <person name="Mehta T."/>
            <person name="Neiman D."/>
            <person name="Pearson M."/>
            <person name="Roberts A."/>
            <person name="Saif S."/>
            <person name="Shea T."/>
            <person name="Shenoy N."/>
            <person name="Sisk P."/>
            <person name="Stolte C."/>
            <person name="Sykes S."/>
            <person name="Walk T."/>
            <person name="White J."/>
            <person name="Yandava C."/>
            <person name="Haas B."/>
            <person name="Nusbaum C."/>
            <person name="Birren B."/>
        </authorList>
    </citation>
    <scope>NUCLEOTIDE SEQUENCE [LARGE SCALE GENOMIC DNA]</scope>
    <source>
        <strain evidence="4">ATCC 64411 / 73-15</strain>
    </source>
</reference>
<accession>A0A0C4EB84</accession>
<dbReference type="EMBL" id="GL876977">
    <property type="protein sequence ID" value="KLU91411.1"/>
    <property type="molecule type" value="Genomic_DNA"/>
</dbReference>
<proteinExistence type="predicted"/>
<reference evidence="3" key="5">
    <citation type="submission" date="2015-06" db="UniProtKB">
        <authorList>
            <consortium name="EnsemblFungi"/>
        </authorList>
    </citation>
    <scope>IDENTIFICATION</scope>
    <source>
        <strain evidence="3">ATCC 64411</strain>
    </source>
</reference>
<evidence type="ECO:0000313" key="4">
    <source>
        <dbReference type="Proteomes" id="UP000011715"/>
    </source>
</evidence>
<dbReference type="VEuPathDB" id="FungiDB:MAPG_09931"/>
<feature type="region of interest" description="Disordered" evidence="1">
    <location>
        <begin position="80"/>
        <end position="114"/>
    </location>
</feature>
<dbReference type="EMBL" id="ADBL01002554">
    <property type="status" value="NOT_ANNOTATED_CDS"/>
    <property type="molecule type" value="Genomic_DNA"/>
</dbReference>
<dbReference type="EnsemblFungi" id="MAPG_09931T0">
    <property type="protein sequence ID" value="MAPG_09931T0"/>
    <property type="gene ID" value="MAPG_09931"/>
</dbReference>
<name>A0A0C4EB84_MAGP6</name>
<protein>
    <submittedName>
        <fullName evidence="2 3">Uncharacterized protein</fullName>
    </submittedName>
</protein>
<reference evidence="3" key="4">
    <citation type="journal article" date="2015" name="G3 (Bethesda)">
        <title>Genome sequences of three phytopathogenic species of the Magnaporthaceae family of fungi.</title>
        <authorList>
            <person name="Okagaki L.H."/>
            <person name="Nunes C.C."/>
            <person name="Sailsbery J."/>
            <person name="Clay B."/>
            <person name="Brown D."/>
            <person name="John T."/>
            <person name="Oh Y."/>
            <person name="Young N."/>
            <person name="Fitzgerald M."/>
            <person name="Haas B.J."/>
            <person name="Zeng Q."/>
            <person name="Young S."/>
            <person name="Adiconis X."/>
            <person name="Fan L."/>
            <person name="Levin J.Z."/>
            <person name="Mitchell T.K."/>
            <person name="Okubara P.A."/>
            <person name="Farman M.L."/>
            <person name="Kohn L.M."/>
            <person name="Birren B."/>
            <person name="Ma L.-J."/>
            <person name="Dean R.A."/>
        </authorList>
    </citation>
    <scope>NUCLEOTIDE SEQUENCE</scope>
    <source>
        <strain evidence="3">ATCC 64411 / 73-15</strain>
    </source>
</reference>
<dbReference type="AlphaFoldDB" id="A0A0C4EB84"/>
<gene>
    <name evidence="2" type="ORF">MAPG_09931</name>
</gene>
<reference evidence="2" key="1">
    <citation type="submission" date="2010-05" db="EMBL/GenBank/DDBJ databases">
        <title>The Genome Sequence of Magnaporthe poae strain ATCC 64411.</title>
        <authorList>
            <consortium name="The Broad Institute Genome Sequencing Platform"/>
            <consortium name="Broad Institute Genome Sequencing Center for Infectious Disease"/>
            <person name="Ma L.-J."/>
            <person name="Dead R."/>
            <person name="Young S."/>
            <person name="Zeng Q."/>
            <person name="Koehrsen M."/>
            <person name="Alvarado L."/>
            <person name="Berlin A."/>
            <person name="Chapman S.B."/>
            <person name="Chen Z."/>
            <person name="Freedman E."/>
            <person name="Gellesch M."/>
            <person name="Goldberg J."/>
            <person name="Griggs A."/>
            <person name="Gujja S."/>
            <person name="Heilman E.R."/>
            <person name="Heiman D."/>
            <person name="Hepburn T."/>
            <person name="Howarth C."/>
            <person name="Jen D."/>
            <person name="Larson L."/>
            <person name="Mehta T."/>
            <person name="Neiman D."/>
            <person name="Pearson M."/>
            <person name="Roberts A."/>
            <person name="Saif S."/>
            <person name="Shea T."/>
            <person name="Shenoy N."/>
            <person name="Sisk P."/>
            <person name="Stolte C."/>
            <person name="Sykes S."/>
            <person name="Walk T."/>
            <person name="White J."/>
            <person name="Yandava C."/>
            <person name="Haas B."/>
            <person name="Nusbaum C."/>
            <person name="Birren B."/>
        </authorList>
    </citation>
    <scope>NUCLEOTIDE SEQUENCE</scope>
    <source>
        <strain evidence="2">ATCC 64411</strain>
    </source>
</reference>
<keyword evidence="4" id="KW-1185">Reference proteome</keyword>
<organism evidence="3 4">
    <name type="scientific">Magnaporthiopsis poae (strain ATCC 64411 / 73-15)</name>
    <name type="common">Kentucky bluegrass fungus</name>
    <name type="synonym">Magnaporthe poae</name>
    <dbReference type="NCBI Taxonomy" id="644358"/>
    <lineage>
        <taxon>Eukaryota</taxon>
        <taxon>Fungi</taxon>
        <taxon>Dikarya</taxon>
        <taxon>Ascomycota</taxon>
        <taxon>Pezizomycotina</taxon>
        <taxon>Sordariomycetes</taxon>
        <taxon>Sordariomycetidae</taxon>
        <taxon>Magnaporthales</taxon>
        <taxon>Magnaporthaceae</taxon>
        <taxon>Magnaporthiopsis</taxon>
    </lineage>
</organism>
<reference evidence="2" key="3">
    <citation type="submission" date="2011-03" db="EMBL/GenBank/DDBJ databases">
        <title>Annotation of Magnaporthe poae ATCC 64411.</title>
        <authorList>
            <person name="Ma L.-J."/>
            <person name="Dead R."/>
            <person name="Young S.K."/>
            <person name="Zeng Q."/>
            <person name="Gargeya S."/>
            <person name="Fitzgerald M."/>
            <person name="Haas B."/>
            <person name="Abouelleil A."/>
            <person name="Alvarado L."/>
            <person name="Arachchi H.M."/>
            <person name="Berlin A."/>
            <person name="Brown A."/>
            <person name="Chapman S.B."/>
            <person name="Chen Z."/>
            <person name="Dunbar C."/>
            <person name="Freedman E."/>
            <person name="Gearin G."/>
            <person name="Gellesch M."/>
            <person name="Goldberg J."/>
            <person name="Griggs A."/>
            <person name="Gujja S."/>
            <person name="Heiman D."/>
            <person name="Howarth C."/>
            <person name="Larson L."/>
            <person name="Lui A."/>
            <person name="MacDonald P.J.P."/>
            <person name="Mehta T."/>
            <person name="Montmayeur A."/>
            <person name="Murphy C."/>
            <person name="Neiman D."/>
            <person name="Pearson M."/>
            <person name="Priest M."/>
            <person name="Roberts A."/>
            <person name="Saif S."/>
            <person name="Shea T."/>
            <person name="Shenoy N."/>
            <person name="Sisk P."/>
            <person name="Stolte C."/>
            <person name="Sykes S."/>
            <person name="Yandava C."/>
            <person name="Wortman J."/>
            <person name="Nusbaum C."/>
            <person name="Birren B."/>
        </authorList>
    </citation>
    <scope>NUCLEOTIDE SEQUENCE</scope>
    <source>
        <strain evidence="2">ATCC 64411</strain>
    </source>
</reference>
<dbReference type="Proteomes" id="UP000011715">
    <property type="component" value="Unassembled WGS sequence"/>
</dbReference>
<evidence type="ECO:0000313" key="2">
    <source>
        <dbReference type="EMBL" id="KLU91411.1"/>
    </source>
</evidence>
<evidence type="ECO:0000313" key="3">
    <source>
        <dbReference type="EnsemblFungi" id="MAPG_09931T0"/>
    </source>
</evidence>
<sequence>MGSGVWDAPPPAVLRTSRAAAAQRGRVGPSPLPSPHRHQSSRGEAEHPCVLHTPCLVLLTLDDGHTRKIQQHAAVFWAPLPPANWKNNGRQRRPETAGGSALGLARESQTRLKR</sequence>
<feature type="region of interest" description="Disordered" evidence="1">
    <location>
        <begin position="1"/>
        <end position="45"/>
    </location>
</feature>
<evidence type="ECO:0000256" key="1">
    <source>
        <dbReference type="SAM" id="MobiDB-lite"/>
    </source>
</evidence>